<evidence type="ECO:0000313" key="1">
    <source>
        <dbReference type="EMBL" id="CDL09636.1"/>
    </source>
</evidence>
<evidence type="ECO:0000313" key="2">
    <source>
        <dbReference type="Proteomes" id="UP000019183"/>
    </source>
</evidence>
<organism evidence="1 2">
    <name type="scientific">Klebsiella pneumoniae IS43</name>
    <dbReference type="NCBI Taxonomy" id="1432552"/>
    <lineage>
        <taxon>Bacteria</taxon>
        <taxon>Pseudomonadati</taxon>
        <taxon>Pseudomonadota</taxon>
        <taxon>Gammaproteobacteria</taxon>
        <taxon>Enterobacterales</taxon>
        <taxon>Enterobacteriaceae</taxon>
        <taxon>Klebsiella/Raoultella group</taxon>
        <taxon>Klebsiella</taxon>
        <taxon>Klebsiella pneumoniae complex</taxon>
    </lineage>
</organism>
<proteinExistence type="predicted"/>
<comment type="caution">
    <text evidence="1">The sequence shown here is derived from an EMBL/GenBank/DDBJ whole genome shotgun (WGS) entry which is preliminary data.</text>
</comment>
<dbReference type="EMBL" id="CBWK010000389">
    <property type="protein sequence ID" value="CDL09636.1"/>
    <property type="molecule type" value="Genomic_DNA"/>
</dbReference>
<name>W1DJ28_KLEPN</name>
<dbReference type="Proteomes" id="UP000019183">
    <property type="component" value="Unassembled WGS sequence"/>
</dbReference>
<reference evidence="1" key="1">
    <citation type="submission" date="2013-10" db="EMBL/GenBank/DDBJ databases">
        <title>Antibiotic resistance diversity of beta-lactamase producers in the General Hospital Vienna.</title>
        <authorList>
            <person name="Barisic I."/>
            <person name="Mitteregger D."/>
            <person name="Hirschl A.M."/>
            <person name="Noehammer C."/>
            <person name="Wiesinger-Mayr H."/>
        </authorList>
    </citation>
    <scope>NUCLEOTIDE SEQUENCE [LARGE SCALE GENOMIC DNA]</scope>
    <source>
        <strain evidence="1">IS43</strain>
    </source>
</reference>
<keyword evidence="2" id="KW-1185">Reference proteome</keyword>
<accession>W1DJ28</accession>
<dbReference type="AlphaFoldDB" id="W1DJ28"/>
<protein>
    <submittedName>
        <fullName evidence="1">Uncharacterized protein</fullName>
    </submittedName>
</protein>
<sequence length="103" mass="11874">MDELFKWLLALASLFLVYLFLFTSSNDPVPEALAHHWTHDCRLLETNIDKGFFSPAQNRLQCGDVIENVSKADYDRAISGDKQTTLAETMKENIHSLIYKQRQ</sequence>